<dbReference type="Proteomes" id="UP000050794">
    <property type="component" value="Unassembled WGS sequence"/>
</dbReference>
<reference evidence="3" key="1">
    <citation type="submission" date="2016-06" db="UniProtKB">
        <authorList>
            <consortium name="WormBaseParasite"/>
        </authorList>
    </citation>
    <scope>IDENTIFICATION</scope>
</reference>
<evidence type="ECO:0000313" key="3">
    <source>
        <dbReference type="WBParaSite" id="TCNE_0001758001-mRNA-1"/>
    </source>
</evidence>
<evidence type="ECO:0000256" key="1">
    <source>
        <dbReference type="SAM" id="Coils"/>
    </source>
</evidence>
<keyword evidence="2" id="KW-1185">Reference proteome</keyword>
<accession>A0A183VA09</accession>
<dbReference type="WBParaSite" id="TCNE_0001758001-mRNA-1">
    <property type="protein sequence ID" value="TCNE_0001758001-mRNA-1"/>
    <property type="gene ID" value="TCNE_0001758001"/>
</dbReference>
<evidence type="ECO:0000313" key="2">
    <source>
        <dbReference type="Proteomes" id="UP000050794"/>
    </source>
</evidence>
<sequence>LEQDKPDLKAAAEARRKAKSDAIQKGVADFNRLLELLVRIYFILKIFIEERLRGVNDQLVFAKHEQKKKKLDVAALGDRVEELNEAFNMAKEELDEQRIGVEQATRKANECRLRLMTVAKIGSTYRENLSGEQHMVLKMLKMEWSSNSIPNDIEKVREEITEETARMNIAPADGCRSVSFRLSFFVDDDDVSSSVCQLKRRRNHVEGFGTTRQTINRAEQVERPAPIDAEGAARFGSQNQMAVCGSRHGLPAATGDPLGLVASVYVLASGY</sequence>
<feature type="coiled-coil region" evidence="1">
    <location>
        <begin position="73"/>
        <end position="100"/>
    </location>
</feature>
<name>A0A183VA09_TOXCA</name>
<keyword evidence="1" id="KW-0175">Coiled coil</keyword>
<proteinExistence type="predicted"/>
<protein>
    <submittedName>
        <fullName evidence="3">DUF3395 domain-containing protein</fullName>
    </submittedName>
</protein>
<dbReference type="AlphaFoldDB" id="A0A183VA09"/>
<organism evidence="2 3">
    <name type="scientific">Toxocara canis</name>
    <name type="common">Canine roundworm</name>
    <dbReference type="NCBI Taxonomy" id="6265"/>
    <lineage>
        <taxon>Eukaryota</taxon>
        <taxon>Metazoa</taxon>
        <taxon>Ecdysozoa</taxon>
        <taxon>Nematoda</taxon>
        <taxon>Chromadorea</taxon>
        <taxon>Rhabditida</taxon>
        <taxon>Spirurina</taxon>
        <taxon>Ascaridomorpha</taxon>
        <taxon>Ascaridoidea</taxon>
        <taxon>Toxocaridae</taxon>
        <taxon>Toxocara</taxon>
    </lineage>
</organism>